<dbReference type="InterPro" id="IPR023228">
    <property type="entry name" value="SAM_OH_AdoTrfase_N_sf"/>
</dbReference>
<dbReference type="InterPro" id="IPR023227">
    <property type="entry name" value="SAM_OH_AdoTrfase_C_sf"/>
</dbReference>
<sequence length="270" mass="29451">MSAHDPLITITSDFGTADSYVAQMKGVILGVNSRTRLIDVTHEIPPQAVFRAALMLPELLQTFPAGTYHLVVVDPGVGSARRILAAELDGHYFIAPDNGLLDPLLQQATHSRVYELTNSRFWRNEISTTFHGRDIMAPAIAHWSRGATLDEMGEPLSGSPISLPLPEPTMTESEVVGTILYVDHFGNMVSNIRREHVKQWEGSDVDPIIRLESEGSLRFIDSGISETYADSLPGQGLILWGSHGFLEVALNGGNAAAKFKSQAGETLTIY</sequence>
<dbReference type="Pfam" id="PF01887">
    <property type="entry name" value="SAM_HAT_N"/>
    <property type="match status" value="1"/>
</dbReference>
<dbReference type="EMBL" id="CP036281">
    <property type="protein sequence ID" value="QDU78646.1"/>
    <property type="molecule type" value="Genomic_DNA"/>
</dbReference>
<dbReference type="SUPFAM" id="SSF102522">
    <property type="entry name" value="Bacterial fluorinating enzyme, N-terminal domain"/>
    <property type="match status" value="1"/>
</dbReference>
<evidence type="ECO:0000313" key="5">
    <source>
        <dbReference type="EMBL" id="QDU78646.1"/>
    </source>
</evidence>
<protein>
    <submittedName>
        <fullName evidence="5">Adenosyl-chloride synthase</fullName>
        <ecNumber evidence="5">2.5.1.94</ecNumber>
    </submittedName>
</protein>
<keyword evidence="6" id="KW-1185">Reference proteome</keyword>
<name>A0A518CHE2_9PLAN</name>
<dbReference type="OrthoDB" id="9792195at2"/>
<dbReference type="PANTHER" id="PTHR35092">
    <property type="entry name" value="CHLORINASE MJ1651"/>
    <property type="match status" value="1"/>
</dbReference>
<keyword evidence="1" id="KW-0949">S-adenosyl-L-methionine</keyword>
<dbReference type="Gene3D" id="3.40.50.10790">
    <property type="entry name" value="S-adenosyl-l-methionine hydroxide adenosyltransferase, N-terminal"/>
    <property type="match status" value="1"/>
</dbReference>
<evidence type="ECO:0000259" key="4">
    <source>
        <dbReference type="Pfam" id="PF20257"/>
    </source>
</evidence>
<dbReference type="InterPro" id="IPR046469">
    <property type="entry name" value="SAM_HAT_N"/>
</dbReference>
<evidence type="ECO:0000256" key="1">
    <source>
        <dbReference type="ARBA" id="ARBA00022691"/>
    </source>
</evidence>
<evidence type="ECO:0000256" key="2">
    <source>
        <dbReference type="ARBA" id="ARBA00024035"/>
    </source>
</evidence>
<dbReference type="Gene3D" id="2.40.30.90">
    <property type="entry name" value="Bacterial fluorinating enzyme like"/>
    <property type="match status" value="1"/>
</dbReference>
<gene>
    <name evidence="5" type="primary">salL</name>
    <name evidence="5" type="ORF">Pla110_03500</name>
</gene>
<organism evidence="5 6">
    <name type="scientific">Polystyrenella longa</name>
    <dbReference type="NCBI Taxonomy" id="2528007"/>
    <lineage>
        <taxon>Bacteria</taxon>
        <taxon>Pseudomonadati</taxon>
        <taxon>Planctomycetota</taxon>
        <taxon>Planctomycetia</taxon>
        <taxon>Planctomycetales</taxon>
        <taxon>Planctomycetaceae</taxon>
        <taxon>Polystyrenella</taxon>
    </lineage>
</organism>
<dbReference type="InterPro" id="IPR046470">
    <property type="entry name" value="SAM_HAT_C"/>
</dbReference>
<feature type="domain" description="S-adenosyl-l-methionine hydroxide adenosyltransferase C-terminal" evidence="4">
    <location>
        <begin position="177"/>
        <end position="267"/>
    </location>
</feature>
<dbReference type="RefSeq" id="WP_144992570.1">
    <property type="nucleotide sequence ID" value="NZ_CP036281.1"/>
</dbReference>
<dbReference type="InterPro" id="IPR002747">
    <property type="entry name" value="SAM_OH_AdoTrfase"/>
</dbReference>
<comment type="similarity">
    <text evidence="2">Belongs to the SAM hydrolase / SAM-dependent halogenase family.</text>
</comment>
<proteinExistence type="inferred from homology"/>
<dbReference type="SUPFAM" id="SSF101852">
    <property type="entry name" value="Bacterial fluorinating enzyme, C-terminal domain"/>
    <property type="match status" value="1"/>
</dbReference>
<dbReference type="KEGG" id="plon:Pla110_03500"/>
<reference evidence="5 6" key="1">
    <citation type="submission" date="2019-02" db="EMBL/GenBank/DDBJ databases">
        <title>Deep-cultivation of Planctomycetes and their phenomic and genomic characterization uncovers novel biology.</title>
        <authorList>
            <person name="Wiegand S."/>
            <person name="Jogler M."/>
            <person name="Boedeker C."/>
            <person name="Pinto D."/>
            <person name="Vollmers J."/>
            <person name="Rivas-Marin E."/>
            <person name="Kohn T."/>
            <person name="Peeters S.H."/>
            <person name="Heuer A."/>
            <person name="Rast P."/>
            <person name="Oberbeckmann S."/>
            <person name="Bunk B."/>
            <person name="Jeske O."/>
            <person name="Meyerdierks A."/>
            <person name="Storesund J.E."/>
            <person name="Kallscheuer N."/>
            <person name="Luecker S."/>
            <person name="Lage O.M."/>
            <person name="Pohl T."/>
            <person name="Merkel B.J."/>
            <person name="Hornburger P."/>
            <person name="Mueller R.-W."/>
            <person name="Bruemmer F."/>
            <person name="Labrenz M."/>
            <person name="Spormann A.M."/>
            <person name="Op den Camp H."/>
            <person name="Overmann J."/>
            <person name="Amann R."/>
            <person name="Jetten M.S.M."/>
            <person name="Mascher T."/>
            <person name="Medema M.H."/>
            <person name="Devos D.P."/>
            <person name="Kaster A.-K."/>
            <person name="Ovreas L."/>
            <person name="Rohde M."/>
            <person name="Galperin M.Y."/>
            <person name="Jogler C."/>
        </authorList>
    </citation>
    <scope>NUCLEOTIDE SEQUENCE [LARGE SCALE GENOMIC DNA]</scope>
    <source>
        <strain evidence="5 6">Pla110</strain>
    </source>
</reference>
<feature type="domain" description="S-adenosyl-l-methionine hydroxide adenosyltransferase N-terminal" evidence="3">
    <location>
        <begin position="8"/>
        <end position="153"/>
    </location>
</feature>
<dbReference type="AlphaFoldDB" id="A0A518CHE2"/>
<dbReference type="GO" id="GO:0016740">
    <property type="term" value="F:transferase activity"/>
    <property type="evidence" value="ECO:0007669"/>
    <property type="project" value="UniProtKB-KW"/>
</dbReference>
<accession>A0A518CHE2</accession>
<dbReference type="PANTHER" id="PTHR35092:SF1">
    <property type="entry name" value="CHLORINASE MJ1651"/>
    <property type="match status" value="1"/>
</dbReference>
<evidence type="ECO:0000313" key="6">
    <source>
        <dbReference type="Proteomes" id="UP000317178"/>
    </source>
</evidence>
<evidence type="ECO:0000259" key="3">
    <source>
        <dbReference type="Pfam" id="PF01887"/>
    </source>
</evidence>
<dbReference type="EC" id="2.5.1.94" evidence="5"/>
<dbReference type="Proteomes" id="UP000317178">
    <property type="component" value="Chromosome"/>
</dbReference>
<dbReference type="Pfam" id="PF20257">
    <property type="entry name" value="SAM_HAT_C"/>
    <property type="match status" value="1"/>
</dbReference>
<keyword evidence="5" id="KW-0808">Transferase</keyword>
<dbReference type="PIRSF" id="PIRSF006779">
    <property type="entry name" value="UCP006779"/>
    <property type="match status" value="1"/>
</dbReference>